<accession>A0A645EQ89</accession>
<dbReference type="AlphaFoldDB" id="A0A645EQ89"/>
<comment type="caution">
    <text evidence="2">The sequence shown here is derived from an EMBL/GenBank/DDBJ whole genome shotgun (WGS) entry which is preliminary data.</text>
</comment>
<proteinExistence type="predicted"/>
<organism evidence="2">
    <name type="scientific">bioreactor metagenome</name>
    <dbReference type="NCBI Taxonomy" id="1076179"/>
    <lineage>
        <taxon>unclassified sequences</taxon>
        <taxon>metagenomes</taxon>
        <taxon>ecological metagenomes</taxon>
    </lineage>
</organism>
<evidence type="ECO:0000313" key="2">
    <source>
        <dbReference type="EMBL" id="MPN02693.1"/>
    </source>
</evidence>
<feature type="transmembrane region" description="Helical" evidence="1">
    <location>
        <begin position="98"/>
        <end position="122"/>
    </location>
</feature>
<keyword evidence="1" id="KW-1133">Transmembrane helix</keyword>
<sequence>MSRATLGRVCLVLAFVLLLVLFALPPLSSMLLLIRSGELQFDYLLSAELGWIVMVAAPLLMIGAFLKGRSQGILATSLSLIALLLLFLLMMLRNPPYVLAIVLIVLYNLNLLALLVAAYRFLR</sequence>
<protein>
    <submittedName>
        <fullName evidence="2">Uncharacterized protein</fullName>
    </submittedName>
</protein>
<feature type="transmembrane region" description="Helical" evidence="1">
    <location>
        <begin position="49"/>
        <end position="66"/>
    </location>
</feature>
<reference evidence="2" key="1">
    <citation type="submission" date="2019-08" db="EMBL/GenBank/DDBJ databases">
        <authorList>
            <person name="Kucharzyk K."/>
            <person name="Murdoch R.W."/>
            <person name="Higgins S."/>
            <person name="Loffler F."/>
        </authorList>
    </citation>
    <scope>NUCLEOTIDE SEQUENCE</scope>
</reference>
<keyword evidence="1" id="KW-0472">Membrane</keyword>
<keyword evidence="1" id="KW-0812">Transmembrane</keyword>
<evidence type="ECO:0000256" key="1">
    <source>
        <dbReference type="SAM" id="Phobius"/>
    </source>
</evidence>
<dbReference type="EMBL" id="VSSQ01048640">
    <property type="protein sequence ID" value="MPN02693.1"/>
    <property type="molecule type" value="Genomic_DNA"/>
</dbReference>
<feature type="transmembrane region" description="Helical" evidence="1">
    <location>
        <begin position="73"/>
        <end position="92"/>
    </location>
</feature>
<name>A0A645EQ89_9ZZZZ</name>
<gene>
    <name evidence="2" type="ORF">SDC9_149909</name>
</gene>